<evidence type="ECO:0000313" key="1">
    <source>
        <dbReference type="EMBL" id="ACE84821.1"/>
    </source>
</evidence>
<reference evidence="1 2" key="1">
    <citation type="journal article" date="2008" name="J. Bacteriol.">
        <title>Insights into plant cell wall degradation from the genome sequence of the soil bacterium Cellvibrio japonicus.</title>
        <authorList>
            <person name="Deboy R.T."/>
            <person name="Mongodin E.F."/>
            <person name="Fouts D.E."/>
            <person name="Tailford L.E."/>
            <person name="Khouri H."/>
            <person name="Emerson J.B."/>
            <person name="Mohamoud Y."/>
            <person name="Watkins K."/>
            <person name="Henrissat B."/>
            <person name="Gilbert H.J."/>
            <person name="Nelson K.E."/>
        </authorList>
    </citation>
    <scope>NUCLEOTIDE SEQUENCE [LARGE SCALE GENOMIC DNA]</scope>
    <source>
        <strain evidence="1 2">Ueda107</strain>
    </source>
</reference>
<sequence length="33" mass="3518">MNLPALAGLSIYAHAGFTLSRSDSKSQSNFMTT</sequence>
<protein>
    <submittedName>
        <fullName evidence="1">Uncharacterized protein</fullName>
    </submittedName>
</protein>
<accession>B3PB81</accession>
<gene>
    <name evidence="1" type="ordered locus">CJA_1053</name>
</gene>
<organism evidence="1 2">
    <name type="scientific">Cellvibrio japonicus (strain Ueda107)</name>
    <name type="common">Pseudomonas fluorescens subsp. cellulosa</name>
    <dbReference type="NCBI Taxonomy" id="498211"/>
    <lineage>
        <taxon>Bacteria</taxon>
        <taxon>Pseudomonadati</taxon>
        <taxon>Pseudomonadota</taxon>
        <taxon>Gammaproteobacteria</taxon>
        <taxon>Cellvibrionales</taxon>
        <taxon>Cellvibrionaceae</taxon>
        <taxon>Cellvibrio</taxon>
    </lineage>
</organism>
<name>B3PB81_CELJU</name>
<dbReference type="EMBL" id="CP000934">
    <property type="protein sequence ID" value="ACE84821.1"/>
    <property type="molecule type" value="Genomic_DNA"/>
</dbReference>
<dbReference type="HOGENOM" id="CLU_3381182_0_0_6"/>
<dbReference type="STRING" id="498211.CJA_1053"/>
<keyword evidence="2" id="KW-1185">Reference proteome</keyword>
<proteinExistence type="predicted"/>
<evidence type="ECO:0000313" key="2">
    <source>
        <dbReference type="Proteomes" id="UP000001036"/>
    </source>
</evidence>
<dbReference type="KEGG" id="cja:CJA_1053"/>
<dbReference type="Proteomes" id="UP000001036">
    <property type="component" value="Chromosome"/>
</dbReference>
<dbReference type="AlphaFoldDB" id="B3PB81"/>